<dbReference type="Gene3D" id="1.10.10.10">
    <property type="entry name" value="Winged helix-like DNA-binding domain superfamily/Winged helix DNA-binding domain"/>
    <property type="match status" value="1"/>
</dbReference>
<evidence type="ECO:0000313" key="7">
    <source>
        <dbReference type="Proteomes" id="UP000199344"/>
    </source>
</evidence>
<dbReference type="STRING" id="591205.SAMN05421538_102397"/>
<dbReference type="Pfam" id="PF00126">
    <property type="entry name" value="HTH_1"/>
    <property type="match status" value="1"/>
</dbReference>
<dbReference type="PANTHER" id="PTHR30537:SF81">
    <property type="entry name" value="TRANSCRIPTIONAL REGULATOR-RELATED"/>
    <property type="match status" value="1"/>
</dbReference>
<keyword evidence="3 6" id="KW-0238">DNA-binding</keyword>
<evidence type="ECO:0000256" key="2">
    <source>
        <dbReference type="ARBA" id="ARBA00023015"/>
    </source>
</evidence>
<dbReference type="SUPFAM" id="SSF46785">
    <property type="entry name" value="Winged helix' DNA-binding domain"/>
    <property type="match status" value="1"/>
</dbReference>
<dbReference type="PROSITE" id="PS50931">
    <property type="entry name" value="HTH_LYSR"/>
    <property type="match status" value="1"/>
</dbReference>
<dbReference type="Gene3D" id="3.40.190.290">
    <property type="match status" value="1"/>
</dbReference>
<reference evidence="6 7" key="1">
    <citation type="submission" date="2016-10" db="EMBL/GenBank/DDBJ databases">
        <authorList>
            <person name="de Groot N.N."/>
        </authorList>
    </citation>
    <scope>NUCLEOTIDE SEQUENCE [LARGE SCALE GENOMIC DNA]</scope>
    <source>
        <strain evidence="6 7">DSM 22220</strain>
    </source>
</reference>
<evidence type="ECO:0000256" key="1">
    <source>
        <dbReference type="ARBA" id="ARBA00009437"/>
    </source>
</evidence>
<keyword evidence="7" id="KW-1185">Reference proteome</keyword>
<dbReference type="Pfam" id="PF03466">
    <property type="entry name" value="LysR_substrate"/>
    <property type="match status" value="1"/>
</dbReference>
<dbReference type="GO" id="GO:0006351">
    <property type="term" value="P:DNA-templated transcription"/>
    <property type="evidence" value="ECO:0007669"/>
    <property type="project" value="TreeGrafter"/>
</dbReference>
<evidence type="ECO:0000256" key="4">
    <source>
        <dbReference type="ARBA" id="ARBA00023163"/>
    </source>
</evidence>
<sequence length="313" mass="33589">MRYSLDDIETFLTVMELGTVTAAAARLNLSKSVVSKRISEFEATLGAALFRRNAGRITPTDGAARLAERLRPALSELVAATESAGWGVDGAASLRGRLSIAAPMSFGTMYLAPVLARFAARFPDLDLRIEFDDRLRDLARDGFDLGIRIGAPRDTALMSRKLCEDRAVIVASPDYLSRHGRPDSPAALGAHQVIGYSHVAQADHWQFAQGEAVAPTALPSRLSSNNGEMIRAFALSGQGLARLPCFIVADGLRDGSLVELLPDHPTPPMPITAVWPTVTPMPAKLRVLIDHLAAELAGGAPWQRHASSLRQPG</sequence>
<accession>A0A1G6XGA8</accession>
<dbReference type="InterPro" id="IPR036390">
    <property type="entry name" value="WH_DNA-bd_sf"/>
</dbReference>
<keyword evidence="2" id="KW-0805">Transcription regulation</keyword>
<dbReference type="InterPro" id="IPR036388">
    <property type="entry name" value="WH-like_DNA-bd_sf"/>
</dbReference>
<gene>
    <name evidence="6" type="ORF">SAMN05421538_102397</name>
</gene>
<name>A0A1G6XGA8_9RHOB</name>
<dbReference type="InterPro" id="IPR000847">
    <property type="entry name" value="LysR_HTH_N"/>
</dbReference>
<organism evidence="6 7">
    <name type="scientific">Paracoccus isoporae</name>
    <dbReference type="NCBI Taxonomy" id="591205"/>
    <lineage>
        <taxon>Bacteria</taxon>
        <taxon>Pseudomonadati</taxon>
        <taxon>Pseudomonadota</taxon>
        <taxon>Alphaproteobacteria</taxon>
        <taxon>Rhodobacterales</taxon>
        <taxon>Paracoccaceae</taxon>
        <taxon>Paracoccus</taxon>
    </lineage>
</organism>
<dbReference type="CDD" id="cd08422">
    <property type="entry name" value="PBP2_CrgA_like"/>
    <property type="match status" value="1"/>
</dbReference>
<dbReference type="AlphaFoldDB" id="A0A1G6XGA8"/>
<evidence type="ECO:0000256" key="3">
    <source>
        <dbReference type="ARBA" id="ARBA00023125"/>
    </source>
</evidence>
<dbReference type="OrthoDB" id="9813056at2"/>
<protein>
    <submittedName>
        <fullName evidence="6">DNA-binding transcriptional regulator, LysR family</fullName>
    </submittedName>
</protein>
<feature type="domain" description="HTH lysR-type" evidence="5">
    <location>
        <begin position="1"/>
        <end position="60"/>
    </location>
</feature>
<dbReference type="InterPro" id="IPR005119">
    <property type="entry name" value="LysR_subst-bd"/>
</dbReference>
<dbReference type="Proteomes" id="UP000199344">
    <property type="component" value="Unassembled WGS sequence"/>
</dbReference>
<dbReference type="RefSeq" id="WP_090521600.1">
    <property type="nucleotide sequence ID" value="NZ_FNAH01000002.1"/>
</dbReference>
<dbReference type="InterPro" id="IPR058163">
    <property type="entry name" value="LysR-type_TF_proteobact-type"/>
</dbReference>
<dbReference type="SUPFAM" id="SSF53850">
    <property type="entry name" value="Periplasmic binding protein-like II"/>
    <property type="match status" value="1"/>
</dbReference>
<dbReference type="GO" id="GO:0003700">
    <property type="term" value="F:DNA-binding transcription factor activity"/>
    <property type="evidence" value="ECO:0007669"/>
    <property type="project" value="InterPro"/>
</dbReference>
<proteinExistence type="inferred from homology"/>
<keyword evidence="4" id="KW-0804">Transcription</keyword>
<evidence type="ECO:0000313" key="6">
    <source>
        <dbReference type="EMBL" id="SDD77264.1"/>
    </source>
</evidence>
<evidence type="ECO:0000259" key="5">
    <source>
        <dbReference type="PROSITE" id="PS50931"/>
    </source>
</evidence>
<dbReference type="EMBL" id="FNAH01000002">
    <property type="protein sequence ID" value="SDD77264.1"/>
    <property type="molecule type" value="Genomic_DNA"/>
</dbReference>
<dbReference type="GO" id="GO:0043565">
    <property type="term" value="F:sequence-specific DNA binding"/>
    <property type="evidence" value="ECO:0007669"/>
    <property type="project" value="TreeGrafter"/>
</dbReference>
<dbReference type="PANTHER" id="PTHR30537">
    <property type="entry name" value="HTH-TYPE TRANSCRIPTIONAL REGULATOR"/>
    <property type="match status" value="1"/>
</dbReference>
<dbReference type="FunFam" id="3.40.190.290:FF:000001">
    <property type="entry name" value="Transcriptional regulator, LysR family"/>
    <property type="match status" value="1"/>
</dbReference>
<comment type="similarity">
    <text evidence="1">Belongs to the LysR transcriptional regulatory family.</text>
</comment>